<evidence type="ECO:0000313" key="8">
    <source>
        <dbReference type="EMBL" id="AIT18446.1"/>
    </source>
</evidence>
<feature type="compositionally biased region" description="Basic and acidic residues" evidence="6">
    <location>
        <begin position="1"/>
        <end position="21"/>
    </location>
</feature>
<feature type="region of interest" description="Disordered" evidence="6">
    <location>
        <begin position="1"/>
        <end position="27"/>
    </location>
</feature>
<dbReference type="InterPro" id="IPR016177">
    <property type="entry name" value="DNA-bd_dom_sf"/>
</dbReference>
<feature type="region of interest" description="Disordered" evidence="6">
    <location>
        <begin position="44"/>
        <end position="69"/>
    </location>
</feature>
<reference evidence="8" key="1">
    <citation type="journal article" date="2014" name="Nat. Commun.">
        <title>Regulatory change at Physalis Organ Size 1 correlates to natural variation in tomatillo reproductive organ size.</title>
        <authorList>
            <person name="Wang L."/>
            <person name="He L."/>
            <person name="Li J."/>
            <person name="Zhao J."/>
            <person name="Li Z."/>
            <person name="He C."/>
        </authorList>
    </citation>
    <scope>NUCLEOTIDE SEQUENCE</scope>
    <source>
        <strain evidence="8">P106</strain>
    </source>
</reference>
<evidence type="ECO:0000256" key="6">
    <source>
        <dbReference type="SAM" id="MobiDB-lite"/>
    </source>
</evidence>
<comment type="subcellular location">
    <subcellularLocation>
        <location evidence="1">Nucleus</location>
    </subcellularLocation>
</comment>
<dbReference type="InterPro" id="IPR050913">
    <property type="entry name" value="AP2/ERF_ERF"/>
</dbReference>
<dbReference type="SMART" id="SM00380">
    <property type="entry name" value="AP2"/>
    <property type="match status" value="1"/>
</dbReference>
<feature type="compositionally biased region" description="Basic and acidic residues" evidence="6">
    <location>
        <begin position="58"/>
        <end position="69"/>
    </location>
</feature>
<evidence type="ECO:0000256" key="2">
    <source>
        <dbReference type="ARBA" id="ARBA00023015"/>
    </source>
</evidence>
<dbReference type="CDD" id="cd00018">
    <property type="entry name" value="AP2"/>
    <property type="match status" value="1"/>
</dbReference>
<evidence type="ECO:0000256" key="4">
    <source>
        <dbReference type="ARBA" id="ARBA00023163"/>
    </source>
</evidence>
<keyword evidence="5" id="KW-0539">Nucleus</keyword>
<feature type="domain" description="AP2/ERF" evidence="7">
    <location>
        <begin position="104"/>
        <end position="161"/>
    </location>
</feature>
<gene>
    <name evidence="8" type="primary">CRF7</name>
</gene>
<dbReference type="PANTHER" id="PTHR31194">
    <property type="entry name" value="SHN SHINE , DNA BINDING / TRANSCRIPTION FACTOR"/>
    <property type="match status" value="1"/>
</dbReference>
<organism evidence="8">
    <name type="scientific">Physalis pubescens</name>
    <name type="common">hairy groundcherry</name>
    <dbReference type="NCBI Taxonomy" id="300354"/>
    <lineage>
        <taxon>Eukaryota</taxon>
        <taxon>Viridiplantae</taxon>
        <taxon>Streptophyta</taxon>
        <taxon>Embryophyta</taxon>
        <taxon>Tracheophyta</taxon>
        <taxon>Spermatophyta</taxon>
        <taxon>Magnoliopsida</taxon>
        <taxon>eudicotyledons</taxon>
        <taxon>Gunneridae</taxon>
        <taxon>Pentapetalae</taxon>
        <taxon>asterids</taxon>
        <taxon>lamiids</taxon>
        <taxon>Solanales</taxon>
        <taxon>Solanaceae</taxon>
        <taxon>Solanoideae</taxon>
        <taxon>Physaleae</taxon>
        <taxon>Physalis</taxon>
    </lineage>
</organism>
<dbReference type="InterPro" id="IPR036955">
    <property type="entry name" value="AP2/ERF_dom_sf"/>
</dbReference>
<keyword evidence="2" id="KW-0805">Transcription regulation</keyword>
<dbReference type="Gene3D" id="3.30.730.10">
    <property type="entry name" value="AP2/ERF domain"/>
    <property type="match status" value="1"/>
</dbReference>
<dbReference type="SUPFAM" id="SSF54171">
    <property type="entry name" value="DNA-binding domain"/>
    <property type="match status" value="1"/>
</dbReference>
<dbReference type="EMBL" id="KJ754814">
    <property type="protein sequence ID" value="AIT18446.1"/>
    <property type="molecule type" value="mRNA"/>
</dbReference>
<dbReference type="GO" id="GO:0005634">
    <property type="term" value="C:nucleus"/>
    <property type="evidence" value="ECO:0007669"/>
    <property type="project" value="UniProtKB-SubCell"/>
</dbReference>
<keyword evidence="4" id="KW-0804">Transcription</keyword>
<dbReference type="AlphaFoldDB" id="A0A097F7I6"/>
<evidence type="ECO:0000259" key="7">
    <source>
        <dbReference type="PROSITE" id="PS51032"/>
    </source>
</evidence>
<accession>A0A097F7I6</accession>
<name>A0A097F7I6_9SOLA</name>
<dbReference type="InterPro" id="IPR001471">
    <property type="entry name" value="AP2/ERF_dom"/>
</dbReference>
<evidence type="ECO:0000256" key="1">
    <source>
        <dbReference type="ARBA" id="ARBA00004123"/>
    </source>
</evidence>
<evidence type="ECO:0000256" key="5">
    <source>
        <dbReference type="ARBA" id="ARBA00023242"/>
    </source>
</evidence>
<dbReference type="PRINTS" id="PR00367">
    <property type="entry name" value="ETHRSPELEMNT"/>
</dbReference>
<evidence type="ECO:0000256" key="3">
    <source>
        <dbReference type="ARBA" id="ARBA00023125"/>
    </source>
</evidence>
<dbReference type="GO" id="GO:0003677">
    <property type="term" value="F:DNA binding"/>
    <property type="evidence" value="ECO:0007669"/>
    <property type="project" value="UniProtKB-KW"/>
</dbReference>
<dbReference type="PROSITE" id="PS51032">
    <property type="entry name" value="AP2_ERF"/>
    <property type="match status" value="1"/>
</dbReference>
<keyword evidence="3" id="KW-0238">DNA-binding</keyword>
<dbReference type="PANTHER" id="PTHR31194:SF109">
    <property type="entry name" value="AP2_ERF DOMAIN-CONTAINING PROTEIN"/>
    <property type="match status" value="1"/>
</dbReference>
<proteinExistence type="evidence at transcript level"/>
<sequence length="173" mass="19659">MASKDELHENEVVKNQSKDARGNNTNLMGDCSVVLQRVVRIYPTDNDATDSSSDEEENHQGENSKRQKRICKEIIIKNGKTNVTSKMVSSKEKNVTKTHQENVKKYGVRQRKWGSWVAEIRDIRINKRRWLGSFATAYEAALAYDKAAIEIKGPNALTNILKPPPKEIDPINH</sequence>
<protein>
    <submittedName>
        <fullName evidence="8">CRF7</fullName>
    </submittedName>
</protein>
<dbReference type="Pfam" id="PF00847">
    <property type="entry name" value="AP2"/>
    <property type="match status" value="1"/>
</dbReference>
<dbReference type="GO" id="GO:0003700">
    <property type="term" value="F:DNA-binding transcription factor activity"/>
    <property type="evidence" value="ECO:0007669"/>
    <property type="project" value="InterPro"/>
</dbReference>